<dbReference type="GeneID" id="93289336"/>
<evidence type="ECO:0000313" key="9">
    <source>
        <dbReference type="EMBL" id="AAV43416.1"/>
    </source>
</evidence>
<dbReference type="AlphaFoldDB" id="Q5FIQ8"/>
<feature type="compositionally biased region" description="Polar residues" evidence="7">
    <location>
        <begin position="33"/>
        <end position="42"/>
    </location>
</feature>
<name>Q5FIQ8_LACAC</name>
<proteinExistence type="predicted"/>
<dbReference type="InterPro" id="IPR038063">
    <property type="entry name" value="Transpep_catalytic_dom"/>
</dbReference>
<dbReference type="PANTHER" id="PTHR30582:SF2">
    <property type="entry name" value="L,D-TRANSPEPTIDASE YCIB-RELATED"/>
    <property type="match status" value="1"/>
</dbReference>
<dbReference type="Gene3D" id="2.40.440.10">
    <property type="entry name" value="L,D-transpeptidase catalytic domain-like"/>
    <property type="match status" value="1"/>
</dbReference>
<dbReference type="Proteomes" id="UP000006381">
    <property type="component" value="Chromosome"/>
</dbReference>
<feature type="active site" description="Proton donor/acceptor" evidence="6">
    <location>
        <position position="176"/>
    </location>
</feature>
<dbReference type="InterPro" id="IPR005490">
    <property type="entry name" value="LD_TPept_cat_dom"/>
</dbReference>
<dbReference type="InterPro" id="IPR050979">
    <property type="entry name" value="LD-transpeptidase"/>
</dbReference>
<dbReference type="BioCyc" id="LACI272621:G1G49-1563-MONOMER"/>
<dbReference type="GO" id="GO:0018104">
    <property type="term" value="P:peptidoglycan-protein cross-linking"/>
    <property type="evidence" value="ECO:0007669"/>
    <property type="project" value="TreeGrafter"/>
</dbReference>
<reference evidence="9 10" key="1">
    <citation type="journal article" date="2005" name="Proc. Natl. Acad. Sci. U.S.A.">
        <title>Complete genome sequence of the probiotic lactic acid bacterium Lactobacillus acidophilus NCFM.</title>
        <authorList>
            <person name="Altermann E."/>
            <person name="Russell W.M."/>
            <person name="Azcarate-Peril M.A."/>
            <person name="Barrangou R."/>
            <person name="Buck B.L."/>
            <person name="McAuliffe O."/>
            <person name="Souther N."/>
            <person name="Dobson A."/>
            <person name="Duong T."/>
            <person name="Callanan M."/>
            <person name="Lick S."/>
            <person name="Hamrick A."/>
            <person name="Cano R."/>
            <person name="Klaenhammer T.R."/>
        </authorList>
    </citation>
    <scope>NUCLEOTIDE SEQUENCE [LARGE SCALE GENOMIC DNA]</scope>
    <source>
        <strain evidence="10">ATCC 700396 / NCK56 / N2 / NCFM</strain>
    </source>
</reference>
<dbReference type="GO" id="GO:0008360">
    <property type="term" value="P:regulation of cell shape"/>
    <property type="evidence" value="ECO:0007669"/>
    <property type="project" value="UniProtKB-UniRule"/>
</dbReference>
<evidence type="ECO:0000256" key="5">
    <source>
        <dbReference type="ARBA" id="ARBA00023316"/>
    </source>
</evidence>
<accession>Q5FIQ8</accession>
<feature type="compositionally biased region" description="Basic and acidic residues" evidence="7">
    <location>
        <begin position="67"/>
        <end position="85"/>
    </location>
</feature>
<evidence type="ECO:0000256" key="2">
    <source>
        <dbReference type="ARBA" id="ARBA00022679"/>
    </source>
</evidence>
<protein>
    <submittedName>
        <fullName evidence="9">Putative cell surface protein</fullName>
    </submittedName>
</protein>
<evidence type="ECO:0000256" key="6">
    <source>
        <dbReference type="PROSITE-ProRule" id="PRU01373"/>
    </source>
</evidence>
<dbReference type="GO" id="GO:0016740">
    <property type="term" value="F:transferase activity"/>
    <property type="evidence" value="ECO:0007669"/>
    <property type="project" value="UniProtKB-KW"/>
</dbReference>
<keyword evidence="4 6" id="KW-0573">Peptidoglycan synthesis</keyword>
<dbReference type="STRING" id="272621.LBA1601"/>
<evidence type="ECO:0000256" key="1">
    <source>
        <dbReference type="ARBA" id="ARBA00004752"/>
    </source>
</evidence>
<dbReference type="GO" id="GO:0071555">
    <property type="term" value="P:cell wall organization"/>
    <property type="evidence" value="ECO:0007669"/>
    <property type="project" value="UniProtKB-UniRule"/>
</dbReference>
<dbReference type="PROSITE" id="PS52029">
    <property type="entry name" value="LD_TPASE"/>
    <property type="match status" value="1"/>
</dbReference>
<keyword evidence="5 6" id="KW-0961">Cell wall biogenesis/degradation</keyword>
<organism evidence="10">
    <name type="scientific">Lactobacillus acidophilus (strain ATCC 700396 / NCK56 / N2 / NCFM)</name>
    <dbReference type="NCBI Taxonomy" id="272621"/>
    <lineage>
        <taxon>Bacteria</taxon>
        <taxon>Bacillati</taxon>
        <taxon>Bacillota</taxon>
        <taxon>Bacilli</taxon>
        <taxon>Lactobacillales</taxon>
        <taxon>Lactobacillaceae</taxon>
        <taxon>Lactobacillus</taxon>
    </lineage>
</organism>
<dbReference type="GO" id="GO:0071972">
    <property type="term" value="F:peptidoglycan L,D-transpeptidase activity"/>
    <property type="evidence" value="ECO:0007669"/>
    <property type="project" value="TreeGrafter"/>
</dbReference>
<dbReference type="HOGENOM" id="CLU_089260_0_1_9"/>
<dbReference type="Pfam" id="PF03734">
    <property type="entry name" value="YkuD"/>
    <property type="match status" value="1"/>
</dbReference>
<comment type="pathway">
    <text evidence="1 6">Cell wall biogenesis; peptidoglycan biosynthesis.</text>
</comment>
<keyword evidence="3 6" id="KW-0133">Cell shape</keyword>
<keyword evidence="2" id="KW-0808">Transferase</keyword>
<dbReference type="SUPFAM" id="SSF141523">
    <property type="entry name" value="L,D-transpeptidase catalytic domain-like"/>
    <property type="match status" value="1"/>
</dbReference>
<evidence type="ECO:0000256" key="3">
    <source>
        <dbReference type="ARBA" id="ARBA00022960"/>
    </source>
</evidence>
<dbReference type="PANTHER" id="PTHR30582">
    <property type="entry name" value="L,D-TRANSPEPTIDASE"/>
    <property type="match status" value="1"/>
</dbReference>
<dbReference type="PATRIC" id="fig|272621.13.peg.1521"/>
<feature type="region of interest" description="Disordered" evidence="7">
    <location>
        <begin position="33"/>
        <end position="89"/>
    </location>
</feature>
<dbReference type="GO" id="GO:0005576">
    <property type="term" value="C:extracellular region"/>
    <property type="evidence" value="ECO:0007669"/>
    <property type="project" value="TreeGrafter"/>
</dbReference>
<evidence type="ECO:0000313" key="10">
    <source>
        <dbReference type="Proteomes" id="UP000006381"/>
    </source>
</evidence>
<dbReference type="eggNOG" id="COG1376">
    <property type="taxonomic scope" value="Bacteria"/>
</dbReference>
<feature type="domain" description="L,D-TPase catalytic" evidence="8">
    <location>
        <begin position="100"/>
        <end position="227"/>
    </location>
</feature>
<evidence type="ECO:0000256" key="7">
    <source>
        <dbReference type="SAM" id="MobiDB-lite"/>
    </source>
</evidence>
<dbReference type="CDD" id="cd16913">
    <property type="entry name" value="YkuD_like"/>
    <property type="match status" value="1"/>
</dbReference>
<evidence type="ECO:0000256" key="4">
    <source>
        <dbReference type="ARBA" id="ARBA00022984"/>
    </source>
</evidence>
<sequence length="229" mass="25369">MKKNIVIGVTCIIVAFGSIIGLAKVCAPKSDTAQEAVSTSVKNKPKTSGKKTNTDHKKVKSTGAEFRPYKDPKDLRKEGTWTKKSETKKHPKINQNETDLTLRVSLKGNRTYLLRKGKVIYTMLSTGGIYKKGKSLTPTGTYRIQAGRGDSFFNYNLNEGANNWTSWSPDNVYLFHSVPTKGDGNYNLNEAAKLGRTQGSHGCIRLSIPDSKWIMDNIPDGTKVVIKDR</sequence>
<evidence type="ECO:0000259" key="8">
    <source>
        <dbReference type="PROSITE" id="PS52029"/>
    </source>
</evidence>
<dbReference type="UniPathway" id="UPA00219"/>
<dbReference type="OrthoDB" id="177750at2"/>
<dbReference type="EMBL" id="CP000033">
    <property type="protein sequence ID" value="AAV43416.1"/>
    <property type="molecule type" value="Genomic_DNA"/>
</dbReference>
<feature type="active site" description="Nucleophile" evidence="6">
    <location>
        <position position="203"/>
    </location>
</feature>
<keyword evidence="10" id="KW-1185">Reference proteome</keyword>
<dbReference type="RefSeq" id="WP_003548465.1">
    <property type="nucleotide sequence ID" value="NC_006814.3"/>
</dbReference>
<gene>
    <name evidence="9" type="ordered locus">LBA1601</name>
</gene>
<dbReference type="KEGG" id="lac:LBA1601"/>